<dbReference type="Pfam" id="PF00589">
    <property type="entry name" value="Phage_integrase"/>
    <property type="match status" value="1"/>
</dbReference>
<protein>
    <submittedName>
        <fullName evidence="5">Recombinase XerD</fullName>
    </submittedName>
</protein>
<feature type="domain" description="Tyr recombinase" evidence="4">
    <location>
        <begin position="138"/>
        <end position="346"/>
    </location>
</feature>
<evidence type="ECO:0000313" key="6">
    <source>
        <dbReference type="Proteomes" id="UP000193087"/>
    </source>
</evidence>
<evidence type="ECO:0000256" key="2">
    <source>
        <dbReference type="ARBA" id="ARBA00023125"/>
    </source>
</evidence>
<keyword evidence="3" id="KW-0233">DNA recombination</keyword>
<dbReference type="SUPFAM" id="SSF56349">
    <property type="entry name" value="DNA breaking-rejoining enzymes"/>
    <property type="match status" value="1"/>
</dbReference>
<organism evidence="5 6">
    <name type="scientific">Mycobacterium riyadhense</name>
    <dbReference type="NCBI Taxonomy" id="486698"/>
    <lineage>
        <taxon>Bacteria</taxon>
        <taxon>Bacillati</taxon>
        <taxon>Actinomycetota</taxon>
        <taxon>Actinomycetes</taxon>
        <taxon>Mycobacteriales</taxon>
        <taxon>Mycobacteriaceae</taxon>
        <taxon>Mycobacterium</taxon>
    </lineage>
</organism>
<dbReference type="InterPro" id="IPR013762">
    <property type="entry name" value="Integrase-like_cat_sf"/>
</dbReference>
<dbReference type="PROSITE" id="PS51898">
    <property type="entry name" value="TYR_RECOMBINASE"/>
    <property type="match status" value="1"/>
</dbReference>
<reference evidence="5 6" key="1">
    <citation type="submission" date="2016-01" db="EMBL/GenBank/DDBJ databases">
        <title>The new phylogeny of the genus Mycobacterium.</title>
        <authorList>
            <person name="Tarcisio F."/>
            <person name="Conor M."/>
            <person name="Antonella G."/>
            <person name="Elisabetta G."/>
            <person name="Giulia F.S."/>
            <person name="Sara T."/>
            <person name="Anna F."/>
            <person name="Clotilde B."/>
            <person name="Roberto B."/>
            <person name="Veronica D.S."/>
            <person name="Fabio R."/>
            <person name="Monica P."/>
            <person name="Olivier J."/>
            <person name="Enrico T."/>
            <person name="Nicola S."/>
        </authorList>
    </citation>
    <scope>NUCLEOTIDE SEQUENCE [LARGE SCALE GENOMIC DNA]</scope>
    <source>
        <strain evidence="5 6">DSM 45176</strain>
    </source>
</reference>
<dbReference type="AlphaFoldDB" id="A0A1X2CE80"/>
<comment type="caution">
    <text evidence="5">The sequence shown here is derived from an EMBL/GenBank/DDBJ whole genome shotgun (WGS) entry which is preliminary data.</text>
</comment>
<name>A0A1X2CE80_9MYCO</name>
<dbReference type="InterPro" id="IPR011010">
    <property type="entry name" value="DNA_brk_join_enz"/>
</dbReference>
<evidence type="ECO:0000259" key="4">
    <source>
        <dbReference type="PROSITE" id="PS51898"/>
    </source>
</evidence>
<keyword evidence="6" id="KW-1185">Reference proteome</keyword>
<sequence length="368" mass="41625">MGQLVYLPAGAAGPDPDAFLSDVLTGWRRAQLAQNFSPGTARRRATSVLRMGDFVGSYPWQWTATDADDFFGHLRGVRNLAHSTVRAYQTDVKLFLDYATDPAYDWNEHCGRLFGTVFSQVITEFNKARHVQADDARPLKRPFTPTELQQFFDLADLEPERILYAGRKGALAAWRDAVAFKTLYGWGLRRNEARHLQLVDFSRNARAPFFGEWGLVRVRYGKAMRGSPAKQRTVLTVFDWAAEALADWAERGLPRYGRPINDLFPTEKGGLVPERNLWQRMRSFVDELGFPAGLDLHSFRRAYATNLQVEYGYDVSFVQLQLGHEHASTTSIYTLAAPDYRARELERVLSATLARSNARLGGPTPKES</sequence>
<evidence type="ECO:0000256" key="1">
    <source>
        <dbReference type="ARBA" id="ARBA00008857"/>
    </source>
</evidence>
<dbReference type="PANTHER" id="PTHR30349:SF41">
    <property type="entry name" value="INTEGRASE_RECOMBINASE PROTEIN MJ0367-RELATED"/>
    <property type="match status" value="1"/>
</dbReference>
<dbReference type="GO" id="GO:0015074">
    <property type="term" value="P:DNA integration"/>
    <property type="evidence" value="ECO:0007669"/>
    <property type="project" value="InterPro"/>
</dbReference>
<dbReference type="PANTHER" id="PTHR30349">
    <property type="entry name" value="PHAGE INTEGRASE-RELATED"/>
    <property type="match status" value="1"/>
</dbReference>
<keyword evidence="2" id="KW-0238">DNA-binding</keyword>
<dbReference type="STRING" id="486698.AWC22_23935"/>
<dbReference type="Proteomes" id="UP000193087">
    <property type="component" value="Unassembled WGS sequence"/>
</dbReference>
<dbReference type="CDD" id="cd00397">
    <property type="entry name" value="DNA_BRE_C"/>
    <property type="match status" value="1"/>
</dbReference>
<comment type="similarity">
    <text evidence="1">Belongs to the 'phage' integrase family.</text>
</comment>
<dbReference type="Gene3D" id="1.10.443.10">
    <property type="entry name" value="Intergrase catalytic core"/>
    <property type="match status" value="1"/>
</dbReference>
<dbReference type="GO" id="GO:0006310">
    <property type="term" value="P:DNA recombination"/>
    <property type="evidence" value="ECO:0007669"/>
    <property type="project" value="UniProtKB-KW"/>
</dbReference>
<proteinExistence type="inferred from homology"/>
<dbReference type="GO" id="GO:0003677">
    <property type="term" value="F:DNA binding"/>
    <property type="evidence" value="ECO:0007669"/>
    <property type="project" value="UniProtKB-KW"/>
</dbReference>
<gene>
    <name evidence="5" type="ORF">AWC22_23935</name>
</gene>
<evidence type="ECO:0000256" key="3">
    <source>
        <dbReference type="ARBA" id="ARBA00023172"/>
    </source>
</evidence>
<evidence type="ECO:0000313" key="5">
    <source>
        <dbReference type="EMBL" id="ORW73629.1"/>
    </source>
</evidence>
<dbReference type="InterPro" id="IPR004107">
    <property type="entry name" value="Integrase_SAM-like_N"/>
</dbReference>
<dbReference type="InterPro" id="IPR050090">
    <property type="entry name" value="Tyrosine_recombinase_XerCD"/>
</dbReference>
<dbReference type="InterPro" id="IPR002104">
    <property type="entry name" value="Integrase_catalytic"/>
</dbReference>
<dbReference type="Pfam" id="PF02899">
    <property type="entry name" value="Phage_int_SAM_1"/>
    <property type="match status" value="1"/>
</dbReference>
<dbReference type="EMBL" id="LQPQ01000128">
    <property type="protein sequence ID" value="ORW73629.1"/>
    <property type="molecule type" value="Genomic_DNA"/>
</dbReference>
<accession>A0A1X2CE80</accession>